<evidence type="ECO:0000256" key="1">
    <source>
        <dbReference type="ARBA" id="ARBA00022603"/>
    </source>
</evidence>
<reference evidence="4" key="1">
    <citation type="submission" date="2020-05" db="EMBL/GenBank/DDBJ databases">
        <authorList>
            <person name="Chiriac C."/>
            <person name="Salcher M."/>
            <person name="Ghai R."/>
            <person name="Kavagutti S V."/>
        </authorList>
    </citation>
    <scope>NUCLEOTIDE SEQUENCE</scope>
</reference>
<evidence type="ECO:0000313" key="4">
    <source>
        <dbReference type="EMBL" id="CAB4572205.1"/>
    </source>
</evidence>
<dbReference type="AlphaFoldDB" id="A0A6J6EA37"/>
<dbReference type="InterPro" id="IPR036589">
    <property type="entry name" value="HCY_dom_sf"/>
</dbReference>
<sequence>MTVLDGGMGRELLRIGAPFRQPEWSALALLEGASWVVQAHRNFLDAGAEVVTTNSYAVVPFHLGDDRFAARGRELAELSGRLAREAAAGRARVAGSLPPLFGSYRPDLFDAVAAPSIVDPLVDGLGPHVDVWLGETLSSIAEVVAVRAALDRAGDGRELWISYTLDDHRPGTLRSGEPVDDAVVAALDVGATTVLFNCCQAETITPAIDVAVARTAGTAAVGAYANRFVDSHTDDGEANEQLARFRDDLDPTSYGEFVSRWLDAGATVVGGCCGMQPEHVARIRQLVDTR</sequence>
<keyword evidence="2" id="KW-0808">Transferase</keyword>
<dbReference type="SUPFAM" id="SSF82282">
    <property type="entry name" value="Homocysteine S-methyltransferase"/>
    <property type="match status" value="1"/>
</dbReference>
<proteinExistence type="predicted"/>
<dbReference type="PIRSF" id="PIRSF037505">
    <property type="entry name" value="Betaine_HMT"/>
    <property type="match status" value="1"/>
</dbReference>
<keyword evidence="1" id="KW-0489">Methyltransferase</keyword>
<dbReference type="GO" id="GO:0008168">
    <property type="term" value="F:methyltransferase activity"/>
    <property type="evidence" value="ECO:0007669"/>
    <property type="project" value="UniProtKB-KW"/>
</dbReference>
<accession>A0A6J6EA37</accession>
<dbReference type="GO" id="GO:0008270">
    <property type="term" value="F:zinc ion binding"/>
    <property type="evidence" value="ECO:0007669"/>
    <property type="project" value="InterPro"/>
</dbReference>
<organism evidence="4">
    <name type="scientific">freshwater metagenome</name>
    <dbReference type="NCBI Taxonomy" id="449393"/>
    <lineage>
        <taxon>unclassified sequences</taxon>
        <taxon>metagenomes</taxon>
        <taxon>ecological metagenomes</taxon>
    </lineage>
</organism>
<dbReference type="InterPro" id="IPR003726">
    <property type="entry name" value="HCY_dom"/>
</dbReference>
<name>A0A6J6EA37_9ZZZZ</name>
<dbReference type="InterPro" id="IPR017226">
    <property type="entry name" value="BHMT-like"/>
</dbReference>
<evidence type="ECO:0000256" key="2">
    <source>
        <dbReference type="ARBA" id="ARBA00022679"/>
    </source>
</evidence>
<dbReference type="Pfam" id="PF02574">
    <property type="entry name" value="S-methyl_trans"/>
    <property type="match status" value="1"/>
</dbReference>
<protein>
    <submittedName>
        <fullName evidence="4">Unannotated protein</fullName>
    </submittedName>
</protein>
<feature type="domain" description="Hcy-binding" evidence="3">
    <location>
        <begin position="1"/>
        <end position="287"/>
    </location>
</feature>
<dbReference type="EMBL" id="CAEZSR010000102">
    <property type="protein sequence ID" value="CAB4572205.1"/>
    <property type="molecule type" value="Genomic_DNA"/>
</dbReference>
<dbReference type="Gene3D" id="3.20.20.330">
    <property type="entry name" value="Homocysteine-binding-like domain"/>
    <property type="match status" value="1"/>
</dbReference>
<dbReference type="PANTHER" id="PTHR11103:SF18">
    <property type="entry name" value="SLR1189 PROTEIN"/>
    <property type="match status" value="1"/>
</dbReference>
<dbReference type="PANTHER" id="PTHR11103">
    <property type="entry name" value="SLR1189 PROTEIN"/>
    <property type="match status" value="1"/>
</dbReference>
<dbReference type="PROSITE" id="PS50970">
    <property type="entry name" value="HCY"/>
    <property type="match status" value="1"/>
</dbReference>
<dbReference type="GO" id="GO:0009086">
    <property type="term" value="P:methionine biosynthetic process"/>
    <property type="evidence" value="ECO:0007669"/>
    <property type="project" value="InterPro"/>
</dbReference>
<evidence type="ECO:0000259" key="3">
    <source>
        <dbReference type="PROSITE" id="PS50970"/>
    </source>
</evidence>
<gene>
    <name evidence="4" type="ORF">UFOPK1493_02473</name>
</gene>
<dbReference type="GO" id="GO:0032259">
    <property type="term" value="P:methylation"/>
    <property type="evidence" value="ECO:0007669"/>
    <property type="project" value="UniProtKB-KW"/>
</dbReference>